<comment type="similarity">
    <text evidence="3 13">Belongs to the cytochrome P450 family.</text>
</comment>
<reference evidence="15" key="1">
    <citation type="submission" date="2020-07" db="EMBL/GenBank/DDBJ databases">
        <title>Genome sequence and genetic diversity analysis of an under-domesticated orphan crop, white fonio (Digitaria exilis).</title>
        <authorList>
            <person name="Bennetzen J.L."/>
            <person name="Chen S."/>
            <person name="Ma X."/>
            <person name="Wang X."/>
            <person name="Yssel A.E.J."/>
            <person name="Chaluvadi S.R."/>
            <person name="Johnson M."/>
            <person name="Gangashetty P."/>
            <person name="Hamidou F."/>
            <person name="Sanogo M.D."/>
            <person name="Zwaenepoel A."/>
            <person name="Wallace J."/>
            <person name="Van De Peer Y."/>
            <person name="Van Deynze A."/>
        </authorList>
    </citation>
    <scope>NUCLEOTIDE SEQUENCE</scope>
    <source>
        <tissue evidence="15">Leaves</tissue>
    </source>
</reference>
<dbReference type="GO" id="GO:0016125">
    <property type="term" value="P:sterol metabolic process"/>
    <property type="evidence" value="ECO:0007669"/>
    <property type="project" value="TreeGrafter"/>
</dbReference>
<dbReference type="PANTHER" id="PTHR24286">
    <property type="entry name" value="CYTOCHROME P450 26"/>
    <property type="match status" value="1"/>
</dbReference>
<dbReference type="Proteomes" id="UP000636709">
    <property type="component" value="Unassembled WGS sequence"/>
</dbReference>
<gene>
    <name evidence="15" type="ORF">HU200_007189</name>
</gene>
<evidence type="ECO:0000256" key="14">
    <source>
        <dbReference type="SAM" id="Phobius"/>
    </source>
</evidence>
<evidence type="ECO:0000256" key="13">
    <source>
        <dbReference type="RuleBase" id="RU000461"/>
    </source>
</evidence>
<evidence type="ECO:0000256" key="11">
    <source>
        <dbReference type="ARBA" id="ARBA00023136"/>
    </source>
</evidence>
<dbReference type="SUPFAM" id="SSF48264">
    <property type="entry name" value="Cytochrome P450"/>
    <property type="match status" value="1"/>
</dbReference>
<evidence type="ECO:0000256" key="2">
    <source>
        <dbReference type="ARBA" id="ARBA00004370"/>
    </source>
</evidence>
<evidence type="ECO:0000256" key="7">
    <source>
        <dbReference type="ARBA" id="ARBA00022989"/>
    </source>
</evidence>
<evidence type="ECO:0000256" key="6">
    <source>
        <dbReference type="ARBA" id="ARBA00022723"/>
    </source>
</evidence>
<evidence type="ECO:0008006" key="17">
    <source>
        <dbReference type="Google" id="ProtNLM"/>
    </source>
</evidence>
<dbReference type="GO" id="GO:0004497">
    <property type="term" value="F:monooxygenase activity"/>
    <property type="evidence" value="ECO:0007669"/>
    <property type="project" value="UniProtKB-KW"/>
</dbReference>
<name>A0A835FQA8_9POAL</name>
<accession>A0A835FQA8</accession>
<dbReference type="AlphaFoldDB" id="A0A835FQA8"/>
<evidence type="ECO:0000256" key="3">
    <source>
        <dbReference type="ARBA" id="ARBA00010617"/>
    </source>
</evidence>
<dbReference type="GO" id="GO:0010268">
    <property type="term" value="P:brassinosteroid homeostasis"/>
    <property type="evidence" value="ECO:0007669"/>
    <property type="project" value="TreeGrafter"/>
</dbReference>
<keyword evidence="4 12" id="KW-0349">Heme</keyword>
<evidence type="ECO:0000256" key="8">
    <source>
        <dbReference type="ARBA" id="ARBA00023002"/>
    </source>
</evidence>
<dbReference type="InterPro" id="IPR017972">
    <property type="entry name" value="Cyt_P450_CS"/>
</dbReference>
<dbReference type="InterPro" id="IPR002401">
    <property type="entry name" value="Cyt_P450_E_grp-I"/>
</dbReference>
<evidence type="ECO:0000256" key="5">
    <source>
        <dbReference type="ARBA" id="ARBA00022692"/>
    </source>
</evidence>
<dbReference type="PRINTS" id="PR00463">
    <property type="entry name" value="EP450I"/>
</dbReference>
<dbReference type="GO" id="GO:0016132">
    <property type="term" value="P:brassinosteroid biosynthetic process"/>
    <property type="evidence" value="ECO:0007669"/>
    <property type="project" value="TreeGrafter"/>
</dbReference>
<dbReference type="GO" id="GO:0016020">
    <property type="term" value="C:membrane"/>
    <property type="evidence" value="ECO:0007669"/>
    <property type="project" value="UniProtKB-SubCell"/>
</dbReference>
<dbReference type="PRINTS" id="PR00385">
    <property type="entry name" value="P450"/>
</dbReference>
<comment type="subcellular location">
    <subcellularLocation>
        <location evidence="2">Membrane</location>
    </subcellularLocation>
</comment>
<dbReference type="FunFam" id="1.10.630.10:FF:000020">
    <property type="entry name" value="Cytochrome P450 family protein"/>
    <property type="match status" value="1"/>
</dbReference>
<dbReference type="InterPro" id="IPR001128">
    <property type="entry name" value="Cyt_P450"/>
</dbReference>
<evidence type="ECO:0000256" key="9">
    <source>
        <dbReference type="ARBA" id="ARBA00023004"/>
    </source>
</evidence>
<evidence type="ECO:0000256" key="12">
    <source>
        <dbReference type="PIRSR" id="PIRSR602401-1"/>
    </source>
</evidence>
<feature type="binding site" description="axial binding residue" evidence="12">
    <location>
        <position position="427"/>
    </location>
    <ligand>
        <name>heme</name>
        <dbReference type="ChEBI" id="CHEBI:30413"/>
    </ligand>
    <ligandPart>
        <name>Fe</name>
        <dbReference type="ChEBI" id="CHEBI:18248"/>
    </ligandPart>
</feature>
<evidence type="ECO:0000313" key="15">
    <source>
        <dbReference type="EMBL" id="KAF8768638.1"/>
    </source>
</evidence>
<evidence type="ECO:0000313" key="16">
    <source>
        <dbReference type="Proteomes" id="UP000636709"/>
    </source>
</evidence>
<keyword evidence="8 13" id="KW-0560">Oxidoreductase</keyword>
<organism evidence="15 16">
    <name type="scientific">Digitaria exilis</name>
    <dbReference type="NCBI Taxonomy" id="1010633"/>
    <lineage>
        <taxon>Eukaryota</taxon>
        <taxon>Viridiplantae</taxon>
        <taxon>Streptophyta</taxon>
        <taxon>Embryophyta</taxon>
        <taxon>Tracheophyta</taxon>
        <taxon>Spermatophyta</taxon>
        <taxon>Magnoliopsida</taxon>
        <taxon>Liliopsida</taxon>
        <taxon>Poales</taxon>
        <taxon>Poaceae</taxon>
        <taxon>PACMAD clade</taxon>
        <taxon>Panicoideae</taxon>
        <taxon>Panicodae</taxon>
        <taxon>Paniceae</taxon>
        <taxon>Anthephorinae</taxon>
        <taxon>Digitaria</taxon>
    </lineage>
</organism>
<dbReference type="OrthoDB" id="1372046at2759"/>
<dbReference type="InterPro" id="IPR036396">
    <property type="entry name" value="Cyt_P450_sf"/>
</dbReference>
<proteinExistence type="inferred from homology"/>
<feature type="transmembrane region" description="Helical" evidence="14">
    <location>
        <begin position="6"/>
        <end position="25"/>
    </location>
</feature>
<keyword evidence="11 14" id="KW-0472">Membrane</keyword>
<evidence type="ECO:0000256" key="1">
    <source>
        <dbReference type="ARBA" id="ARBA00001971"/>
    </source>
</evidence>
<comment type="cofactor">
    <cofactor evidence="1 12">
        <name>heme</name>
        <dbReference type="ChEBI" id="CHEBI:30413"/>
    </cofactor>
</comment>
<keyword evidence="16" id="KW-1185">Reference proteome</keyword>
<dbReference type="GO" id="GO:0005506">
    <property type="term" value="F:iron ion binding"/>
    <property type="evidence" value="ECO:0007669"/>
    <property type="project" value="InterPro"/>
</dbReference>
<keyword evidence="5 14" id="KW-0812">Transmembrane</keyword>
<comment type="caution">
    <text evidence="15">The sequence shown here is derived from an EMBL/GenBank/DDBJ whole genome shotgun (WGS) entry which is preliminary data.</text>
</comment>
<evidence type="ECO:0000256" key="10">
    <source>
        <dbReference type="ARBA" id="ARBA00023033"/>
    </source>
</evidence>
<dbReference type="Pfam" id="PF00067">
    <property type="entry name" value="p450"/>
    <property type="match status" value="1"/>
</dbReference>
<keyword evidence="10 13" id="KW-0503">Monooxygenase</keyword>
<evidence type="ECO:0000256" key="4">
    <source>
        <dbReference type="ARBA" id="ARBA00022617"/>
    </source>
</evidence>
<dbReference type="PROSITE" id="PS00086">
    <property type="entry name" value="CYTOCHROME_P450"/>
    <property type="match status" value="1"/>
</dbReference>
<keyword evidence="7 14" id="KW-1133">Transmembrane helix</keyword>
<keyword evidence="6 12" id="KW-0479">Metal-binding</keyword>
<protein>
    <recommendedName>
        <fullName evidence="17">Cytochrome P450</fullName>
    </recommendedName>
</protein>
<keyword evidence="9 12" id="KW-0408">Iron</keyword>
<dbReference type="GO" id="GO:0020037">
    <property type="term" value="F:heme binding"/>
    <property type="evidence" value="ECO:0007669"/>
    <property type="project" value="InterPro"/>
</dbReference>
<dbReference type="EMBL" id="JACEFO010000500">
    <property type="protein sequence ID" value="KAF8768638.1"/>
    <property type="molecule type" value="Genomic_DNA"/>
</dbReference>
<sequence>MESLVFVAVWTVTLAMVMAFIMWAYRWSHPKVNGRLPPGSLGLPLLGETLQFFTPNPTCDVSPFVKNRLDRYGNIFKTSIVGRSVVVSADPELNYYVFQQEGKLFESWYPDTFTEIFGRDNVGSLHGFMYKYLKTLVLRLYGQENLKAVLLAETDRACHASLASWASRPSVELKDAISTMIFDLTAKKLISYEPSKSSETLRKNFVAFIRGLISFPVDIPGTAYHECMQGRKNAMKVLKKMMQERMEDTGRQSEDFFDVLIEELRREKPVMTEAVALDLMFVLLFASFETTALALTLGVKLLAENPRVLQALTEEHEAIVSNKKDRDAGLTWTDYKSMTFTSQVILEIVRLANIVPGIFRKALQDIEFKGYTIPAGWGVMVCPPAVHLNPEIYEDPLALNPWRWQDKAEITGGTKHFMAFGGGLRFCVGTDLSKVLMATFIHCLVTKFSWRTIKGGNIVRTPGLSFPDGFHIQLFPKS</sequence>
<dbReference type="PANTHER" id="PTHR24286:SF385">
    <property type="entry name" value="OS02G0675400 PROTEIN"/>
    <property type="match status" value="1"/>
</dbReference>
<dbReference type="CDD" id="cd11043">
    <property type="entry name" value="CYP90-like"/>
    <property type="match status" value="1"/>
</dbReference>
<dbReference type="Gene3D" id="1.10.630.10">
    <property type="entry name" value="Cytochrome P450"/>
    <property type="match status" value="1"/>
</dbReference>
<dbReference type="GO" id="GO:0016705">
    <property type="term" value="F:oxidoreductase activity, acting on paired donors, with incorporation or reduction of molecular oxygen"/>
    <property type="evidence" value="ECO:0007669"/>
    <property type="project" value="InterPro"/>
</dbReference>